<comment type="caution">
    <text evidence="3">The sequence shown here is derived from an EMBL/GenBank/DDBJ whole genome shotgun (WGS) entry which is preliminary data.</text>
</comment>
<organism evidence="3 4">
    <name type="scientific">Kordiimonas lipolytica</name>
    <dbReference type="NCBI Taxonomy" id="1662421"/>
    <lineage>
        <taxon>Bacteria</taxon>
        <taxon>Pseudomonadati</taxon>
        <taxon>Pseudomonadota</taxon>
        <taxon>Alphaproteobacteria</taxon>
        <taxon>Kordiimonadales</taxon>
        <taxon>Kordiimonadaceae</taxon>
        <taxon>Kordiimonas</taxon>
    </lineage>
</organism>
<gene>
    <name evidence="3" type="ORF">ACFO5Q_13625</name>
</gene>
<dbReference type="PROSITE" id="PS51352">
    <property type="entry name" value="THIOREDOXIN_2"/>
    <property type="match status" value="1"/>
</dbReference>
<proteinExistence type="predicted"/>
<keyword evidence="1" id="KW-0732">Signal</keyword>
<feature type="signal peptide" evidence="1">
    <location>
        <begin position="1"/>
        <end position="24"/>
    </location>
</feature>
<dbReference type="Proteomes" id="UP001595776">
    <property type="component" value="Unassembled WGS sequence"/>
</dbReference>
<dbReference type="InterPro" id="IPR050553">
    <property type="entry name" value="Thioredoxin_ResA/DsbE_sf"/>
</dbReference>
<evidence type="ECO:0000256" key="1">
    <source>
        <dbReference type="SAM" id="SignalP"/>
    </source>
</evidence>
<dbReference type="PANTHER" id="PTHR42852:SF13">
    <property type="entry name" value="PROTEIN DIPZ"/>
    <property type="match status" value="1"/>
</dbReference>
<evidence type="ECO:0000259" key="2">
    <source>
        <dbReference type="PROSITE" id="PS51352"/>
    </source>
</evidence>
<dbReference type="CDD" id="cd02966">
    <property type="entry name" value="TlpA_like_family"/>
    <property type="match status" value="1"/>
</dbReference>
<accession>A0ABV8UDS0</accession>
<reference evidence="4" key="1">
    <citation type="journal article" date="2019" name="Int. J. Syst. Evol. Microbiol.">
        <title>The Global Catalogue of Microorganisms (GCM) 10K type strain sequencing project: providing services to taxonomists for standard genome sequencing and annotation.</title>
        <authorList>
            <consortium name="The Broad Institute Genomics Platform"/>
            <consortium name="The Broad Institute Genome Sequencing Center for Infectious Disease"/>
            <person name="Wu L."/>
            <person name="Ma J."/>
        </authorList>
    </citation>
    <scope>NUCLEOTIDE SEQUENCE [LARGE SCALE GENOMIC DNA]</scope>
    <source>
        <strain evidence="4">CGMCC 1.15304</strain>
    </source>
</reference>
<keyword evidence="4" id="KW-1185">Reference proteome</keyword>
<dbReference type="Gene3D" id="3.40.30.10">
    <property type="entry name" value="Glutaredoxin"/>
    <property type="match status" value="1"/>
</dbReference>
<dbReference type="PANTHER" id="PTHR42852">
    <property type="entry name" value="THIOL:DISULFIDE INTERCHANGE PROTEIN DSBE"/>
    <property type="match status" value="1"/>
</dbReference>
<evidence type="ECO:0000313" key="4">
    <source>
        <dbReference type="Proteomes" id="UP001595776"/>
    </source>
</evidence>
<dbReference type="EMBL" id="JBHSCR010000014">
    <property type="protein sequence ID" value="MFC4348888.1"/>
    <property type="molecule type" value="Genomic_DNA"/>
</dbReference>
<dbReference type="InterPro" id="IPR036249">
    <property type="entry name" value="Thioredoxin-like_sf"/>
</dbReference>
<name>A0ABV8UDS0_9PROT</name>
<dbReference type="RefSeq" id="WP_068143524.1">
    <property type="nucleotide sequence ID" value="NZ_JBHSCR010000014.1"/>
</dbReference>
<protein>
    <submittedName>
        <fullName evidence="3">TlpA disulfide reductase family protein</fullName>
    </submittedName>
</protein>
<feature type="chain" id="PRO_5046949641" evidence="1">
    <location>
        <begin position="25"/>
        <end position="200"/>
    </location>
</feature>
<dbReference type="SUPFAM" id="SSF52833">
    <property type="entry name" value="Thioredoxin-like"/>
    <property type="match status" value="1"/>
</dbReference>
<dbReference type="InterPro" id="IPR013766">
    <property type="entry name" value="Thioredoxin_domain"/>
</dbReference>
<feature type="domain" description="Thioredoxin" evidence="2">
    <location>
        <begin position="43"/>
        <end position="196"/>
    </location>
</feature>
<evidence type="ECO:0000313" key="3">
    <source>
        <dbReference type="EMBL" id="MFC4348888.1"/>
    </source>
</evidence>
<sequence>MMKQSKMWIVAGLLAASVSFGAGAKERPIDQYLKGELDGMHAFETSLNLSDYQVVTGFDGTDKQVSKLASKKGKALLITFWDRSCLICRSYLKDLDALQSQMGDDKFEVVAIDIGKNNFTYTENSLKRWGISSLGVYGSYFNSIYNELRANPMFRLYGNEPTSLLLDGNGEVRAYTSVTRDWLSDDGKALINALKEDAID</sequence>